<comment type="caution">
    <text evidence="8">The sequence shown here is derived from an EMBL/GenBank/DDBJ whole genome shotgun (WGS) entry which is preliminary data.</text>
</comment>
<evidence type="ECO:0000256" key="4">
    <source>
        <dbReference type="ARBA" id="ARBA00022989"/>
    </source>
</evidence>
<reference evidence="8" key="1">
    <citation type="journal article" date="2021" name="PeerJ">
        <title>Extensive microbial diversity within the chicken gut microbiome revealed by metagenomics and culture.</title>
        <authorList>
            <person name="Gilroy R."/>
            <person name="Ravi A."/>
            <person name="Getino M."/>
            <person name="Pursley I."/>
            <person name="Horton D.L."/>
            <person name="Alikhan N.F."/>
            <person name="Baker D."/>
            <person name="Gharbi K."/>
            <person name="Hall N."/>
            <person name="Watson M."/>
            <person name="Adriaenssens E.M."/>
            <person name="Foster-Nyarko E."/>
            <person name="Jarju S."/>
            <person name="Secka A."/>
            <person name="Antonio M."/>
            <person name="Oren A."/>
            <person name="Chaudhuri R.R."/>
            <person name="La Ragione R."/>
            <person name="Hildebrand F."/>
            <person name="Pallen M.J."/>
        </authorList>
    </citation>
    <scope>NUCLEOTIDE SEQUENCE</scope>
    <source>
        <strain evidence="8">CHK124-7917</strain>
    </source>
</reference>
<reference evidence="8" key="2">
    <citation type="submission" date="2021-09" db="EMBL/GenBank/DDBJ databases">
        <authorList>
            <person name="Gilroy R."/>
        </authorList>
    </citation>
    <scope>NUCLEOTIDE SEQUENCE</scope>
    <source>
        <strain evidence="8">CHK124-7917</strain>
    </source>
</reference>
<sequence>MSTFRTALRVVAGHPIYLAVYVVFLSLMGVFVVGDMGAATAGEKDGYAAYEARVAVVDRDGTALSNALTAWVSDAFELVDVADEPLALQDGVATGQVDCLVLLPEGFERELLEAARAGDEVPALEVAYGQDVQAGALAAQAASRWVSLAAGAAALEPAASATEVAHLAQASAAERAEVDVRESEGALGGADRLATYLNFSTYSVMSSIVVVAGVSLAAFQRPELRRRTAAGPVSPACLSAGQVAACLVLVVAVWAWACAVALASCGGALAGTDPALVACALGSVLPFALVPLALAFLLAQLGLREDAVNACGNIGATMLSFLGGAWVPLSMLPDVVQMAARLSPSYWVSQAVATALHAEALTPELAAELGTNLGIVLLFAVTLFAVGLALGRARRRVAGAA</sequence>
<dbReference type="Pfam" id="PF12698">
    <property type="entry name" value="ABC2_membrane_3"/>
    <property type="match status" value="1"/>
</dbReference>
<dbReference type="InterPro" id="IPR013525">
    <property type="entry name" value="ABC2_TM"/>
</dbReference>
<keyword evidence="2" id="KW-1003">Cell membrane</keyword>
<dbReference type="GO" id="GO:0140359">
    <property type="term" value="F:ABC-type transporter activity"/>
    <property type="evidence" value="ECO:0007669"/>
    <property type="project" value="InterPro"/>
</dbReference>
<name>A0A921KL40_9ACTN</name>
<feature type="transmembrane region" description="Helical" evidence="6">
    <location>
        <begin position="373"/>
        <end position="391"/>
    </location>
</feature>
<evidence type="ECO:0000313" key="8">
    <source>
        <dbReference type="EMBL" id="HJF44948.1"/>
    </source>
</evidence>
<keyword evidence="4 6" id="KW-1133">Transmembrane helix</keyword>
<accession>A0A921KL40</accession>
<feature type="transmembrane region" description="Helical" evidence="6">
    <location>
        <begin position="199"/>
        <end position="219"/>
    </location>
</feature>
<dbReference type="AlphaFoldDB" id="A0A921KL40"/>
<dbReference type="InterPro" id="IPR051449">
    <property type="entry name" value="ABC-2_transporter_component"/>
</dbReference>
<feature type="transmembrane region" description="Helical" evidence="6">
    <location>
        <begin position="310"/>
        <end position="329"/>
    </location>
</feature>
<evidence type="ECO:0000256" key="5">
    <source>
        <dbReference type="ARBA" id="ARBA00023136"/>
    </source>
</evidence>
<dbReference type="EMBL" id="DYWQ01000064">
    <property type="protein sequence ID" value="HJF44948.1"/>
    <property type="molecule type" value="Genomic_DNA"/>
</dbReference>
<dbReference type="PANTHER" id="PTHR30294:SF29">
    <property type="entry name" value="MULTIDRUG ABC TRANSPORTER PERMEASE YBHS-RELATED"/>
    <property type="match status" value="1"/>
</dbReference>
<feature type="domain" description="ABC-2 type transporter transmembrane" evidence="7">
    <location>
        <begin position="29"/>
        <end position="388"/>
    </location>
</feature>
<protein>
    <submittedName>
        <fullName evidence="8">ABC transporter permease</fullName>
    </submittedName>
</protein>
<evidence type="ECO:0000259" key="7">
    <source>
        <dbReference type="Pfam" id="PF12698"/>
    </source>
</evidence>
<evidence type="ECO:0000256" key="3">
    <source>
        <dbReference type="ARBA" id="ARBA00022692"/>
    </source>
</evidence>
<evidence type="ECO:0000256" key="6">
    <source>
        <dbReference type="SAM" id="Phobius"/>
    </source>
</evidence>
<keyword evidence="5 6" id="KW-0472">Membrane</keyword>
<evidence type="ECO:0000256" key="2">
    <source>
        <dbReference type="ARBA" id="ARBA00022475"/>
    </source>
</evidence>
<gene>
    <name evidence="8" type="ORF">K8U72_04100</name>
</gene>
<feature type="transmembrane region" description="Helical" evidence="6">
    <location>
        <begin position="12"/>
        <end position="34"/>
    </location>
</feature>
<dbReference type="GO" id="GO:0005886">
    <property type="term" value="C:plasma membrane"/>
    <property type="evidence" value="ECO:0007669"/>
    <property type="project" value="UniProtKB-SubCell"/>
</dbReference>
<evidence type="ECO:0000313" key="9">
    <source>
        <dbReference type="Proteomes" id="UP000697330"/>
    </source>
</evidence>
<dbReference type="Proteomes" id="UP000697330">
    <property type="component" value="Unassembled WGS sequence"/>
</dbReference>
<feature type="transmembrane region" description="Helical" evidence="6">
    <location>
        <begin position="240"/>
        <end position="263"/>
    </location>
</feature>
<dbReference type="RefSeq" id="WP_274958860.1">
    <property type="nucleotide sequence ID" value="NZ_DYWQ01000064.1"/>
</dbReference>
<proteinExistence type="predicted"/>
<evidence type="ECO:0000256" key="1">
    <source>
        <dbReference type="ARBA" id="ARBA00004651"/>
    </source>
</evidence>
<organism evidence="8 9">
    <name type="scientific">Thermophilibacter provencensis</name>
    <dbReference type="NCBI Taxonomy" id="1852386"/>
    <lineage>
        <taxon>Bacteria</taxon>
        <taxon>Bacillati</taxon>
        <taxon>Actinomycetota</taxon>
        <taxon>Coriobacteriia</taxon>
        <taxon>Coriobacteriales</taxon>
        <taxon>Atopobiaceae</taxon>
        <taxon>Thermophilibacter</taxon>
    </lineage>
</organism>
<feature type="transmembrane region" description="Helical" evidence="6">
    <location>
        <begin position="275"/>
        <end position="298"/>
    </location>
</feature>
<comment type="subcellular location">
    <subcellularLocation>
        <location evidence="1">Cell membrane</location>
        <topology evidence="1">Multi-pass membrane protein</topology>
    </subcellularLocation>
</comment>
<dbReference type="Gene3D" id="3.40.1710.10">
    <property type="entry name" value="abc type-2 transporter like domain"/>
    <property type="match status" value="1"/>
</dbReference>
<dbReference type="PANTHER" id="PTHR30294">
    <property type="entry name" value="MEMBRANE COMPONENT OF ABC TRANSPORTER YHHJ-RELATED"/>
    <property type="match status" value="1"/>
</dbReference>
<keyword evidence="3 6" id="KW-0812">Transmembrane</keyword>